<reference evidence="9 10" key="1">
    <citation type="submission" date="2023-10" db="EMBL/GenBank/DDBJ databases">
        <title>Saccharopolyspora sp. nov., isolated from mangrove soil.</title>
        <authorList>
            <person name="Lu Y."/>
            <person name="Liu W."/>
        </authorList>
    </citation>
    <scope>NUCLEOTIDE SEQUENCE [LARGE SCALE GENOMIC DNA]</scope>
    <source>
        <strain evidence="9 10">S2-29</strain>
    </source>
</reference>
<evidence type="ECO:0000256" key="7">
    <source>
        <dbReference type="ARBA" id="ARBA00023136"/>
    </source>
</evidence>
<feature type="transmembrane region" description="Helical" evidence="8">
    <location>
        <begin position="199"/>
        <end position="220"/>
    </location>
</feature>
<keyword evidence="8" id="KW-0769">Symport</keyword>
<evidence type="ECO:0000256" key="2">
    <source>
        <dbReference type="ARBA" id="ARBA00009261"/>
    </source>
</evidence>
<dbReference type="RefSeq" id="WP_324267540.1">
    <property type="nucleotide sequence ID" value="NZ_JAWLNX010000016.1"/>
</dbReference>
<feature type="transmembrane region" description="Helical" evidence="8">
    <location>
        <begin position="89"/>
        <end position="113"/>
    </location>
</feature>
<dbReference type="EMBL" id="JAWLNX010000016">
    <property type="protein sequence ID" value="MEB3370055.1"/>
    <property type="molecule type" value="Genomic_DNA"/>
</dbReference>
<feature type="transmembrane region" description="Helical" evidence="8">
    <location>
        <begin position="384"/>
        <end position="404"/>
    </location>
</feature>
<protein>
    <submittedName>
        <fullName evidence="9">Alanine/glycine:cation symporter family protein</fullName>
    </submittedName>
</protein>
<dbReference type="Proteomes" id="UP001327093">
    <property type="component" value="Unassembled WGS sequence"/>
</dbReference>
<evidence type="ECO:0000256" key="4">
    <source>
        <dbReference type="ARBA" id="ARBA00022475"/>
    </source>
</evidence>
<evidence type="ECO:0000256" key="8">
    <source>
        <dbReference type="RuleBase" id="RU363064"/>
    </source>
</evidence>
<dbReference type="PANTHER" id="PTHR30330:SF7">
    <property type="entry name" value="SODIUM_PROTON-DEPENDENT ALANINE CARRIER PROTEIN YRBD-RELATED"/>
    <property type="match status" value="1"/>
</dbReference>
<gene>
    <name evidence="9" type="ORF">R4I43_21835</name>
</gene>
<feature type="transmembrane region" description="Helical" evidence="8">
    <location>
        <begin position="410"/>
        <end position="434"/>
    </location>
</feature>
<comment type="similarity">
    <text evidence="2 8">Belongs to the alanine or glycine:cation symporter (AGCS) (TC 2.A.25) family.</text>
</comment>
<dbReference type="PRINTS" id="PR00175">
    <property type="entry name" value="NAALASMPORT"/>
</dbReference>
<sequence length="488" mass="50840">MELLTQVNDWLWTPLVALVLGFGLLLTFQTRCMQIRLLPTMFRQLVRGEKSEEGISPFQALSLTLSSRVGVGNIAGVATAIAAGGPGALFWMAVMAFLGGATAFVESTLAQIYKRRIDGQFRGGMPYYIEKGLGLRKVAVVAAVVAALLYAMLAPGVQSNAISGSFESALGVDPLISGLVITAALAFIIVGGRQRIVKFVEVIVPFMAGGYILAAVIVLASNVTALPGAVGLVLSSAFGAHSIYGGILGSAIAWGVRRALFSNVAGVGEGTYGSAAAQVSHPAKQGLVQCFSIYIDTLFICMATGLMIIVTGAYNVEPAGDPALASNLPGVEAGPAYTQAAMDSVFAGTGGSFVAVAIALFAFSTLVAFYYISETNVAYVLGRTPTAATAILKVVLLGMTFWGSVQSADLIWAVGDIGYASLAWVNMLCLLFLAKPALRALRDFDAQRRRGLDPTFDPASIGMSDLDCWNTGVGTNSAAGASAEDRSR</sequence>
<dbReference type="NCBIfam" id="TIGR00835">
    <property type="entry name" value="agcS"/>
    <property type="match status" value="1"/>
</dbReference>
<dbReference type="PANTHER" id="PTHR30330">
    <property type="entry name" value="AGSS FAMILY TRANSPORTER, SODIUM-ALANINE"/>
    <property type="match status" value="1"/>
</dbReference>
<comment type="subcellular location">
    <subcellularLocation>
        <location evidence="1 8">Cell membrane</location>
        <topology evidence="1 8">Multi-pass membrane protein</topology>
    </subcellularLocation>
</comment>
<feature type="transmembrane region" description="Helical" evidence="8">
    <location>
        <begin position="232"/>
        <end position="256"/>
    </location>
</feature>
<dbReference type="InterPro" id="IPR001463">
    <property type="entry name" value="Na/Ala_symport"/>
</dbReference>
<keyword evidence="10" id="KW-1185">Reference proteome</keyword>
<keyword evidence="5 8" id="KW-0812">Transmembrane</keyword>
<feature type="transmembrane region" description="Helical" evidence="8">
    <location>
        <begin position="174"/>
        <end position="192"/>
    </location>
</feature>
<name>A0ABU6AEV7_9PSEU</name>
<evidence type="ECO:0000256" key="5">
    <source>
        <dbReference type="ARBA" id="ARBA00022692"/>
    </source>
</evidence>
<accession>A0ABU6AEV7</accession>
<dbReference type="Pfam" id="PF01235">
    <property type="entry name" value="Na_Ala_symp"/>
    <property type="match status" value="1"/>
</dbReference>
<comment type="caution">
    <text evidence="9">The sequence shown here is derived from an EMBL/GenBank/DDBJ whole genome shotgun (WGS) entry which is preliminary data.</text>
</comment>
<evidence type="ECO:0000256" key="3">
    <source>
        <dbReference type="ARBA" id="ARBA00022448"/>
    </source>
</evidence>
<feature type="transmembrane region" description="Helical" evidence="8">
    <location>
        <begin position="352"/>
        <end position="372"/>
    </location>
</feature>
<dbReference type="Gene3D" id="1.20.1740.10">
    <property type="entry name" value="Amino acid/polyamine transporter I"/>
    <property type="match status" value="1"/>
</dbReference>
<evidence type="ECO:0000256" key="6">
    <source>
        <dbReference type="ARBA" id="ARBA00022989"/>
    </source>
</evidence>
<keyword evidence="6 8" id="KW-1133">Transmembrane helix</keyword>
<organism evidence="9 10">
    <name type="scientific">Saccharopolyspora mangrovi</name>
    <dbReference type="NCBI Taxonomy" id="3082379"/>
    <lineage>
        <taxon>Bacteria</taxon>
        <taxon>Bacillati</taxon>
        <taxon>Actinomycetota</taxon>
        <taxon>Actinomycetes</taxon>
        <taxon>Pseudonocardiales</taxon>
        <taxon>Pseudonocardiaceae</taxon>
        <taxon>Saccharopolyspora</taxon>
    </lineage>
</organism>
<evidence type="ECO:0000256" key="1">
    <source>
        <dbReference type="ARBA" id="ARBA00004651"/>
    </source>
</evidence>
<keyword evidence="7 8" id="KW-0472">Membrane</keyword>
<feature type="transmembrane region" description="Helical" evidence="8">
    <location>
        <begin position="293"/>
        <end position="314"/>
    </location>
</feature>
<feature type="transmembrane region" description="Helical" evidence="8">
    <location>
        <begin position="134"/>
        <end position="154"/>
    </location>
</feature>
<feature type="transmembrane region" description="Helical" evidence="8">
    <location>
        <begin position="60"/>
        <end position="83"/>
    </location>
</feature>
<keyword evidence="4 8" id="KW-1003">Cell membrane</keyword>
<feature type="transmembrane region" description="Helical" evidence="8">
    <location>
        <begin position="12"/>
        <end position="28"/>
    </location>
</feature>
<evidence type="ECO:0000313" key="10">
    <source>
        <dbReference type="Proteomes" id="UP001327093"/>
    </source>
</evidence>
<keyword evidence="3 8" id="KW-0813">Transport</keyword>
<evidence type="ECO:0000313" key="9">
    <source>
        <dbReference type="EMBL" id="MEB3370055.1"/>
    </source>
</evidence>
<proteinExistence type="inferred from homology"/>